<dbReference type="Proteomes" id="UP000542674">
    <property type="component" value="Unassembled WGS sequence"/>
</dbReference>
<dbReference type="EMBL" id="JACHJS010000001">
    <property type="protein sequence ID" value="MBB4968270.1"/>
    <property type="molecule type" value="Genomic_DNA"/>
</dbReference>
<reference evidence="1 2" key="1">
    <citation type="submission" date="2020-08" db="EMBL/GenBank/DDBJ databases">
        <title>Sequencing the genomes of 1000 actinobacteria strains.</title>
        <authorList>
            <person name="Klenk H.-P."/>
        </authorList>
    </citation>
    <scope>NUCLEOTIDE SEQUENCE [LARGE SCALE GENOMIC DNA]</scope>
    <source>
        <strain evidence="1 2">DSM 45084</strain>
    </source>
</reference>
<name>A0A7W7WYB8_9PSEU</name>
<evidence type="ECO:0000313" key="1">
    <source>
        <dbReference type="EMBL" id="MBB4968270.1"/>
    </source>
</evidence>
<dbReference type="RefSeq" id="WP_184673681.1">
    <property type="nucleotide sequence ID" value="NZ_BAABAI010000028.1"/>
</dbReference>
<keyword evidence="2" id="KW-1185">Reference proteome</keyword>
<evidence type="ECO:0000313" key="2">
    <source>
        <dbReference type="Proteomes" id="UP000542674"/>
    </source>
</evidence>
<accession>A0A7W7WYB8</accession>
<protein>
    <submittedName>
        <fullName evidence="1">Uncharacterized protein</fullName>
    </submittedName>
</protein>
<sequence length="162" mass="17904">MTGVWLAIAAVCAVAGLSLVRVTRPAAGAFAEIGAASPSVELRPDPNAGFSVERGFAFRDRVFFLGTGCPPLVVSGYADLDERRKTEPVLVARQGRRAWWWFEDGFHTEAVGHRAADIAALVREQEDRERRREDRIDLLHAVDENLRRRDGKPGPDPLDSGR</sequence>
<organism evidence="1 2">
    <name type="scientific">Saccharothrix violaceirubra</name>
    <dbReference type="NCBI Taxonomy" id="413306"/>
    <lineage>
        <taxon>Bacteria</taxon>
        <taxon>Bacillati</taxon>
        <taxon>Actinomycetota</taxon>
        <taxon>Actinomycetes</taxon>
        <taxon>Pseudonocardiales</taxon>
        <taxon>Pseudonocardiaceae</taxon>
        <taxon>Saccharothrix</taxon>
    </lineage>
</organism>
<dbReference type="AlphaFoldDB" id="A0A7W7WYB8"/>
<gene>
    <name evidence="1" type="ORF">F4559_005629</name>
</gene>
<comment type="caution">
    <text evidence="1">The sequence shown here is derived from an EMBL/GenBank/DDBJ whole genome shotgun (WGS) entry which is preliminary data.</text>
</comment>
<proteinExistence type="predicted"/>